<dbReference type="SUPFAM" id="SSF50494">
    <property type="entry name" value="Trypsin-like serine proteases"/>
    <property type="match status" value="1"/>
</dbReference>
<dbReference type="PROSITE" id="PS51494">
    <property type="entry name" value="SPOIVB"/>
    <property type="match status" value="1"/>
</dbReference>
<name>A0A1N7ILX9_9BACL</name>
<dbReference type="InterPro" id="IPR008763">
    <property type="entry name" value="Peptidase_S55"/>
</dbReference>
<dbReference type="InterPro" id="IPR001478">
    <property type="entry name" value="PDZ"/>
</dbReference>
<gene>
    <name evidence="3" type="ORF">SAMN05421790_10188</name>
</gene>
<protein>
    <submittedName>
        <fullName evidence="3">Stage IV sporulation protein B</fullName>
    </submittedName>
</protein>
<dbReference type="RefSeq" id="WP_234992484.1">
    <property type="nucleotide sequence ID" value="NZ_CP048103.1"/>
</dbReference>
<dbReference type="NCBIfam" id="TIGR02860">
    <property type="entry name" value="spore_IV_B"/>
    <property type="match status" value="1"/>
</dbReference>
<evidence type="ECO:0000313" key="4">
    <source>
        <dbReference type="Proteomes" id="UP000186795"/>
    </source>
</evidence>
<dbReference type="AlphaFoldDB" id="A0A1N7ILX9"/>
<keyword evidence="1" id="KW-0645">Protease</keyword>
<dbReference type="Pfam" id="PF05580">
    <property type="entry name" value="Peptidase_S55"/>
    <property type="match status" value="1"/>
</dbReference>
<keyword evidence="4" id="KW-1185">Reference proteome</keyword>
<accession>A0A1N7ILX9</accession>
<dbReference type="Pfam" id="PF17820">
    <property type="entry name" value="PDZ_6"/>
    <property type="match status" value="1"/>
</dbReference>
<feature type="domain" description="Peptidase S55" evidence="2">
    <location>
        <begin position="199"/>
        <end position="438"/>
    </location>
</feature>
<evidence type="ECO:0000256" key="1">
    <source>
        <dbReference type="ARBA" id="ARBA00022825"/>
    </source>
</evidence>
<sequence>MGHRKKYTKWAGVLLVLLLILGGVSTPFRQFMALPAEMRLFTGSPKQLHLTLPASATVSIADPDVLAVNGARQNPVRVNLNQPLTLMSKQLGQTQLTLHLFGKVPLKRMMVRVLPEIRVIPGGQSIGVKLASDGVLVVGHHLVGSSRPSPGEKADIRVGDYIVEMDGHPVNEVNQVAQMVEKAGDEKRSVKTVIRRGHQRKTVSLQPELDRKENAFRIGLYVRDSAAGVGTLTFFDPGKGVYGALGHVITDMDTRQPIQVGGGKVVHSNVTSIEKGQTGDPGEKRAIFFRENQVLGSITRNTQFGIFGKMDQNPTSGLYEQAIPVGLSEEVKEGPAEILTVVEGQKVERYNIEIVHRIHQKFPATKGMIIKVTDPRLLKKTGGIVQGMSGSPIIQQGKLVGAVTHVFVNDPTSGYGTYIEWMLKDAGVLEKTGLHDGARFFYKEFPATGNFKGEGRNDRFFVEAM</sequence>
<dbReference type="EMBL" id="FTOD01000001">
    <property type="protein sequence ID" value="SIS38062.1"/>
    <property type="molecule type" value="Genomic_DNA"/>
</dbReference>
<proteinExistence type="predicted"/>
<reference evidence="4" key="1">
    <citation type="submission" date="2017-01" db="EMBL/GenBank/DDBJ databases">
        <authorList>
            <person name="Varghese N."/>
            <person name="Submissions S."/>
        </authorList>
    </citation>
    <scope>NUCLEOTIDE SEQUENCE [LARGE SCALE GENOMIC DNA]</scope>
    <source>
        <strain evidence="4">DSM 45196</strain>
    </source>
</reference>
<dbReference type="Proteomes" id="UP000186795">
    <property type="component" value="Unassembled WGS sequence"/>
</dbReference>
<dbReference type="InterPro" id="IPR009003">
    <property type="entry name" value="Peptidase_S1_PA"/>
</dbReference>
<organism evidence="3 4">
    <name type="scientific">Kroppenstedtia eburnea</name>
    <dbReference type="NCBI Taxonomy" id="714067"/>
    <lineage>
        <taxon>Bacteria</taxon>
        <taxon>Bacillati</taxon>
        <taxon>Bacillota</taxon>
        <taxon>Bacilli</taxon>
        <taxon>Bacillales</taxon>
        <taxon>Thermoactinomycetaceae</taxon>
        <taxon>Kroppenstedtia</taxon>
    </lineage>
</organism>
<dbReference type="SMART" id="SM00228">
    <property type="entry name" value="PDZ"/>
    <property type="match status" value="1"/>
</dbReference>
<dbReference type="InterPro" id="IPR014219">
    <property type="entry name" value="SpoIVB"/>
</dbReference>
<dbReference type="SUPFAM" id="SSF50156">
    <property type="entry name" value="PDZ domain-like"/>
    <property type="match status" value="1"/>
</dbReference>
<evidence type="ECO:0000259" key="2">
    <source>
        <dbReference type="PROSITE" id="PS51494"/>
    </source>
</evidence>
<keyword evidence="1" id="KW-0378">Hydrolase</keyword>
<dbReference type="Gene3D" id="2.30.42.10">
    <property type="match status" value="1"/>
</dbReference>
<dbReference type="InterPro" id="IPR041489">
    <property type="entry name" value="PDZ_6"/>
</dbReference>
<dbReference type="InterPro" id="IPR036034">
    <property type="entry name" value="PDZ_sf"/>
</dbReference>
<evidence type="ECO:0000313" key="3">
    <source>
        <dbReference type="EMBL" id="SIS38062.1"/>
    </source>
</evidence>
<dbReference type="GO" id="GO:0008236">
    <property type="term" value="F:serine-type peptidase activity"/>
    <property type="evidence" value="ECO:0007669"/>
    <property type="project" value="UniProtKB-KW"/>
</dbReference>
<keyword evidence="1" id="KW-0720">Serine protease</keyword>